<name>A0ABR9SGZ7_9BURK</name>
<dbReference type="SUPFAM" id="SSF53474">
    <property type="entry name" value="alpha/beta-Hydrolases"/>
    <property type="match status" value="1"/>
</dbReference>
<dbReference type="Proteomes" id="UP000715965">
    <property type="component" value="Unassembled WGS sequence"/>
</dbReference>
<evidence type="ECO:0000313" key="5">
    <source>
        <dbReference type="Proteomes" id="UP000715965"/>
    </source>
</evidence>
<dbReference type="PANTHER" id="PTHR22946">
    <property type="entry name" value="DIENELACTONE HYDROLASE DOMAIN-CONTAINING PROTEIN-RELATED"/>
    <property type="match status" value="1"/>
</dbReference>
<feature type="domain" description="Dienelactone hydrolase" evidence="3">
    <location>
        <begin position="54"/>
        <end position="293"/>
    </location>
</feature>
<organism evidence="4 5">
    <name type="scientific">Ramlibacter aquaticus</name>
    <dbReference type="NCBI Taxonomy" id="2780094"/>
    <lineage>
        <taxon>Bacteria</taxon>
        <taxon>Pseudomonadati</taxon>
        <taxon>Pseudomonadota</taxon>
        <taxon>Betaproteobacteria</taxon>
        <taxon>Burkholderiales</taxon>
        <taxon>Comamonadaceae</taxon>
        <taxon>Ramlibacter</taxon>
    </lineage>
</organism>
<keyword evidence="5" id="KW-1185">Reference proteome</keyword>
<evidence type="ECO:0000313" key="4">
    <source>
        <dbReference type="EMBL" id="MBE7941626.1"/>
    </source>
</evidence>
<keyword evidence="1 4" id="KW-0378">Hydrolase</keyword>
<dbReference type="Gene3D" id="3.40.50.1820">
    <property type="entry name" value="alpha/beta hydrolase"/>
    <property type="match status" value="1"/>
</dbReference>
<sequence>MRAVLLCLLLALVLPTARAQAPATLQQAAQAAPDLQYPRESSTFSLFTSPEMALYKPEGTGPFPALVLMHQCGGLRNPRSNWQNLAVLQWAREGVAHGYVVLVVDSLGPRNAATVCLGPSNGVNFPRGVRDALMAGRHLASLPYVDAQRIGVAGFSWGAMVSVLASSPSWAQPLAEDGFRFRAAAALYPGCFTVRPRDGRPYEILNPDIDRPLLMLMGGQDTETPAADCASRLEAMPAAPVTRHLYPDATHCWDCKNLNNFSKVDVRGSQVVYHYSEETTHDSETRVFEFFARQMPPAR</sequence>
<dbReference type="InterPro" id="IPR002925">
    <property type="entry name" value="Dienelactn_hydro"/>
</dbReference>
<protein>
    <submittedName>
        <fullName evidence="4">Dienelactone hydrolase family protein</fullName>
    </submittedName>
</protein>
<gene>
    <name evidence="4" type="ORF">IM725_13685</name>
</gene>
<reference evidence="4 5" key="1">
    <citation type="submission" date="2020-10" db="EMBL/GenBank/DDBJ databases">
        <title>Draft genome of Ramlibacter aquaticus LMG 30558.</title>
        <authorList>
            <person name="Props R."/>
        </authorList>
    </citation>
    <scope>NUCLEOTIDE SEQUENCE [LARGE SCALE GENOMIC DNA]</scope>
    <source>
        <strain evidence="4 5">LMG 30558</strain>
    </source>
</reference>
<dbReference type="GO" id="GO:0016787">
    <property type="term" value="F:hydrolase activity"/>
    <property type="evidence" value="ECO:0007669"/>
    <property type="project" value="UniProtKB-KW"/>
</dbReference>
<dbReference type="PANTHER" id="PTHR22946:SF9">
    <property type="entry name" value="POLYKETIDE TRANSFERASE AF380"/>
    <property type="match status" value="1"/>
</dbReference>
<evidence type="ECO:0000256" key="1">
    <source>
        <dbReference type="ARBA" id="ARBA00022801"/>
    </source>
</evidence>
<dbReference type="RefSeq" id="WP_193781162.1">
    <property type="nucleotide sequence ID" value="NZ_JADDOJ010000057.1"/>
</dbReference>
<dbReference type="InterPro" id="IPR029058">
    <property type="entry name" value="AB_hydrolase_fold"/>
</dbReference>
<evidence type="ECO:0000259" key="3">
    <source>
        <dbReference type="Pfam" id="PF01738"/>
    </source>
</evidence>
<evidence type="ECO:0000256" key="2">
    <source>
        <dbReference type="SAM" id="SignalP"/>
    </source>
</evidence>
<proteinExistence type="predicted"/>
<dbReference type="InterPro" id="IPR050261">
    <property type="entry name" value="FrsA_esterase"/>
</dbReference>
<feature type="chain" id="PRO_5046815545" evidence="2">
    <location>
        <begin position="20"/>
        <end position="299"/>
    </location>
</feature>
<comment type="caution">
    <text evidence="4">The sequence shown here is derived from an EMBL/GenBank/DDBJ whole genome shotgun (WGS) entry which is preliminary data.</text>
</comment>
<feature type="signal peptide" evidence="2">
    <location>
        <begin position="1"/>
        <end position="19"/>
    </location>
</feature>
<keyword evidence="2" id="KW-0732">Signal</keyword>
<accession>A0ABR9SGZ7</accession>
<dbReference type="EMBL" id="JADDOJ010000057">
    <property type="protein sequence ID" value="MBE7941626.1"/>
    <property type="molecule type" value="Genomic_DNA"/>
</dbReference>
<dbReference type="Pfam" id="PF01738">
    <property type="entry name" value="DLH"/>
    <property type="match status" value="1"/>
</dbReference>